<reference evidence="2 3" key="1">
    <citation type="submission" date="2020-08" db="EMBL/GenBank/DDBJ databases">
        <title>Genomic Encyclopedia of Type Strains, Phase IV (KMG-IV): sequencing the most valuable type-strain genomes for metagenomic binning, comparative biology and taxonomic classification.</title>
        <authorList>
            <person name="Goeker M."/>
        </authorList>
    </citation>
    <scope>NUCLEOTIDE SEQUENCE [LARGE SCALE GENOMIC DNA]</scope>
    <source>
        <strain evidence="2 3">DSM 44197</strain>
    </source>
</reference>
<dbReference type="EMBL" id="JACJIA010000002">
    <property type="protein sequence ID" value="MBA8950595.1"/>
    <property type="molecule type" value="Genomic_DNA"/>
</dbReference>
<feature type="transmembrane region" description="Helical" evidence="1">
    <location>
        <begin position="172"/>
        <end position="194"/>
    </location>
</feature>
<keyword evidence="1" id="KW-0472">Membrane</keyword>
<dbReference type="CDD" id="cd00657">
    <property type="entry name" value="Ferritin_like"/>
    <property type="match status" value="1"/>
</dbReference>
<dbReference type="AlphaFoldDB" id="A0A7W3LM77"/>
<keyword evidence="1" id="KW-0812">Transmembrane</keyword>
<sequence>MEFDATAWRRHFEDEAERRRATPDPDWSAGARLTPELVRSLQRFQVGENGDGANLIRKAGDGDYGAAARLFVAEEQNHARMLALLLGAAGEPTIGAHWSDALFVRLRRALGLRTELAVLMIAEVVALRYYRALRDGAADPLARDVAARVLADERRHVPFHCARLNPLPRPLALLWLCAVAAVSSVVVADHGWALRELGMTRRTFVRDVCAEARAITRLMTDEAPAPREPAVR</sequence>
<dbReference type="InterPro" id="IPR012348">
    <property type="entry name" value="RNR-like"/>
</dbReference>
<gene>
    <name evidence="2" type="ORF">HNR61_002208</name>
</gene>
<proteinExistence type="predicted"/>
<comment type="caution">
    <text evidence="2">The sequence shown here is derived from an EMBL/GenBank/DDBJ whole genome shotgun (WGS) entry which is preliminary data.</text>
</comment>
<keyword evidence="1" id="KW-1133">Transmembrane helix</keyword>
<dbReference type="RefSeq" id="WP_182842979.1">
    <property type="nucleotide sequence ID" value="NZ_BAAALP010000022.1"/>
</dbReference>
<dbReference type="Proteomes" id="UP000572680">
    <property type="component" value="Unassembled WGS sequence"/>
</dbReference>
<evidence type="ECO:0008006" key="4">
    <source>
        <dbReference type="Google" id="ProtNLM"/>
    </source>
</evidence>
<accession>A0A7W3LM77</accession>
<protein>
    <recommendedName>
        <fullName evidence="4">Ferritin-like domain-containing protein</fullName>
    </recommendedName>
</protein>
<dbReference type="InterPro" id="IPR009078">
    <property type="entry name" value="Ferritin-like_SF"/>
</dbReference>
<evidence type="ECO:0000313" key="3">
    <source>
        <dbReference type="Proteomes" id="UP000572680"/>
    </source>
</evidence>
<evidence type="ECO:0000256" key="1">
    <source>
        <dbReference type="SAM" id="Phobius"/>
    </source>
</evidence>
<evidence type="ECO:0000313" key="2">
    <source>
        <dbReference type="EMBL" id="MBA8950595.1"/>
    </source>
</evidence>
<name>A0A7W3LM77_ACTNM</name>
<dbReference type="Gene3D" id="1.10.620.20">
    <property type="entry name" value="Ribonucleotide Reductase, subunit A"/>
    <property type="match status" value="1"/>
</dbReference>
<organism evidence="2 3">
    <name type="scientific">Actinomadura namibiensis</name>
    <dbReference type="NCBI Taxonomy" id="182080"/>
    <lineage>
        <taxon>Bacteria</taxon>
        <taxon>Bacillati</taxon>
        <taxon>Actinomycetota</taxon>
        <taxon>Actinomycetes</taxon>
        <taxon>Streptosporangiales</taxon>
        <taxon>Thermomonosporaceae</taxon>
        <taxon>Actinomadura</taxon>
    </lineage>
</organism>
<dbReference type="SUPFAM" id="SSF47240">
    <property type="entry name" value="Ferritin-like"/>
    <property type="match status" value="1"/>
</dbReference>
<dbReference type="GO" id="GO:0016491">
    <property type="term" value="F:oxidoreductase activity"/>
    <property type="evidence" value="ECO:0007669"/>
    <property type="project" value="InterPro"/>
</dbReference>
<keyword evidence="3" id="KW-1185">Reference proteome</keyword>